<reference evidence="2" key="1">
    <citation type="submission" date="2021-02" db="EMBL/GenBank/DDBJ databases">
        <authorList>
            <person name="Palmer J.M."/>
        </authorList>
    </citation>
    <scope>NUCLEOTIDE SEQUENCE</scope>
    <source>
        <strain evidence="2">SCRP734</strain>
    </source>
</reference>
<organism evidence="2 3">
    <name type="scientific">Phytophthora pseudosyringae</name>
    <dbReference type="NCBI Taxonomy" id="221518"/>
    <lineage>
        <taxon>Eukaryota</taxon>
        <taxon>Sar</taxon>
        <taxon>Stramenopiles</taxon>
        <taxon>Oomycota</taxon>
        <taxon>Peronosporomycetes</taxon>
        <taxon>Peronosporales</taxon>
        <taxon>Peronosporaceae</taxon>
        <taxon>Phytophthora</taxon>
    </lineage>
</organism>
<comment type="caution">
    <text evidence="2">The sequence shown here is derived from an EMBL/GenBank/DDBJ whole genome shotgun (WGS) entry which is preliminary data.</text>
</comment>
<feature type="region of interest" description="Disordered" evidence="1">
    <location>
        <begin position="78"/>
        <end position="103"/>
    </location>
</feature>
<proteinExistence type="predicted"/>
<evidence type="ECO:0000256" key="1">
    <source>
        <dbReference type="SAM" id="MobiDB-lite"/>
    </source>
</evidence>
<accession>A0A8T1WA56</accession>
<dbReference type="Proteomes" id="UP000694044">
    <property type="component" value="Unassembled WGS sequence"/>
</dbReference>
<gene>
    <name evidence="2" type="ORF">PHYPSEUDO_007703</name>
</gene>
<dbReference type="EMBL" id="JAGDFM010000031">
    <property type="protein sequence ID" value="KAG7390477.1"/>
    <property type="molecule type" value="Genomic_DNA"/>
</dbReference>
<evidence type="ECO:0000313" key="3">
    <source>
        <dbReference type="Proteomes" id="UP000694044"/>
    </source>
</evidence>
<protein>
    <submittedName>
        <fullName evidence="2">Uncharacterized protein</fullName>
    </submittedName>
</protein>
<evidence type="ECO:0000313" key="2">
    <source>
        <dbReference type="EMBL" id="KAG7390477.1"/>
    </source>
</evidence>
<dbReference type="AlphaFoldDB" id="A0A8T1WA56"/>
<sequence>MPFLMPSSMPFSLRAQAILKIGRTQPTKLCATTSTWGQHAETCAQRHLLLASRCAAFPAAADGHVSGECCLCMSRVDKRGGGGKASPRQTCPALRRRGDQCSGPQLAPYASEDTLQRATHAGQGVRGHHGGQCPALRGVEVLQTLARPALPSPGYASPLRRIVSGLDGRASAPKLELHAAAWCSHFSARASPSRRSHRYALVLSSSSLIAACVCRQTSQSD</sequence>
<keyword evidence="3" id="KW-1185">Reference proteome</keyword>
<name>A0A8T1WA56_9STRA</name>